<dbReference type="CDD" id="cd23509">
    <property type="entry name" value="Gnk2-like"/>
    <property type="match status" value="1"/>
</dbReference>
<dbReference type="Proteomes" id="UP000007015">
    <property type="component" value="Chromosome 7"/>
</dbReference>
<dbReference type="FunFam" id="3.30.200.20:FF:000466">
    <property type="entry name" value="Putative LRR receptor-like serine/threonine-protein kinase"/>
    <property type="match status" value="1"/>
</dbReference>
<dbReference type="HOGENOM" id="CLU_000288_35_7_1"/>
<evidence type="ECO:0000256" key="17">
    <source>
        <dbReference type="SAM" id="SignalP"/>
    </source>
</evidence>
<evidence type="ECO:0000256" key="10">
    <source>
        <dbReference type="ARBA" id="ARBA00022840"/>
    </source>
</evidence>
<evidence type="ECO:0000256" key="16">
    <source>
        <dbReference type="SAM" id="Phobius"/>
    </source>
</evidence>
<keyword evidence="5 16" id="KW-0812">Transmembrane</keyword>
<keyword evidence="10 15" id="KW-0067">ATP-binding</keyword>
<evidence type="ECO:0000313" key="20">
    <source>
        <dbReference type="EMBL" id="EEC82217.1"/>
    </source>
</evidence>
<keyword evidence="21" id="KW-1185">Reference proteome</keyword>
<keyword evidence="9" id="KW-0418">Kinase</keyword>
<dbReference type="GO" id="GO:0005524">
    <property type="term" value="F:ATP binding"/>
    <property type="evidence" value="ECO:0007669"/>
    <property type="project" value="UniProtKB-UniRule"/>
</dbReference>
<sequence length="585" mass="64672">MRRRFSVVHAVLLLAAVALPHFAARPWPLRCTGGNCSAVSSYKSNLPTPTINLGKSLFASRASRALSSASTANSSSDVVVAYDRAVIELLNATVQYAVENSTRLFATGLRVGTDPGFSKIYSMAQCSPDLLPAQCRSCLDGLVGQWWKTFPLNGQGARVAGPRCYLRSELGPFYTGSPMVLLPLPVKASGLTPAPSPSPDVVPAITGGKRNSASKILVIIIPILAIAILAAISLCIWNMCKKVRSRKAAKRFSRRDEVEEFESFRSTLLSLTSVQVATDNFHESKKIGEGGFGAVYKGLLSGQEVAVKRLVKGSDQEGQEEVKNELTLMANLHHRNLVQLEGFCLEAGERLLVYEYMPNKSLDTFLFDTEQRKRLDWATRFKIIEGVARGLQYLHEDSQKKIVHRDMKASNVLLDANMNPKIGDFGLARLFQQDQTRDVTDHIVGTFGYMPPEYMMCGQYSTKSDVFSFGILVIEIVTGRRNNEPDFSEENEEIVSIVRKHWEDGTTAELVDHSLERNYSESEMLKCVNIGLLCAQENPIDRPTMAHVMVLLNSDSTCFLDAHARPTYFMDGSSSYPSETQSSTE</sequence>
<dbReference type="Pfam" id="PF07714">
    <property type="entry name" value="PK_Tyr_Ser-Thr"/>
    <property type="match status" value="1"/>
</dbReference>
<organism evidence="20 21">
    <name type="scientific">Oryza sativa subsp. indica</name>
    <name type="common">Rice</name>
    <dbReference type="NCBI Taxonomy" id="39946"/>
    <lineage>
        <taxon>Eukaryota</taxon>
        <taxon>Viridiplantae</taxon>
        <taxon>Streptophyta</taxon>
        <taxon>Embryophyta</taxon>
        <taxon>Tracheophyta</taxon>
        <taxon>Spermatophyta</taxon>
        <taxon>Magnoliopsida</taxon>
        <taxon>Liliopsida</taxon>
        <taxon>Poales</taxon>
        <taxon>Poaceae</taxon>
        <taxon>BOP clade</taxon>
        <taxon>Oryzoideae</taxon>
        <taxon>Oryzeae</taxon>
        <taxon>Oryzinae</taxon>
        <taxon>Oryza</taxon>
        <taxon>Oryza sativa</taxon>
    </lineage>
</organism>
<gene>
    <name evidence="20" type="ORF">OsI_26363</name>
</gene>
<dbReference type="InterPro" id="IPR011009">
    <property type="entry name" value="Kinase-like_dom_sf"/>
</dbReference>
<dbReference type="STRING" id="39946.B8B712"/>
<dbReference type="AlphaFoldDB" id="B8B712"/>
<dbReference type="PROSITE" id="PS00108">
    <property type="entry name" value="PROTEIN_KINASE_ST"/>
    <property type="match status" value="1"/>
</dbReference>
<evidence type="ECO:0000256" key="15">
    <source>
        <dbReference type="PROSITE-ProRule" id="PRU10141"/>
    </source>
</evidence>
<dbReference type="PROSITE" id="PS51473">
    <property type="entry name" value="GNK2"/>
    <property type="match status" value="1"/>
</dbReference>
<accession>B8B712</accession>
<dbReference type="PROSITE" id="PS00107">
    <property type="entry name" value="PROTEIN_KINASE_ATP"/>
    <property type="match status" value="1"/>
</dbReference>
<dbReference type="Gene3D" id="1.10.510.10">
    <property type="entry name" value="Transferase(Phosphotransferase) domain 1"/>
    <property type="match status" value="1"/>
</dbReference>
<evidence type="ECO:0000256" key="8">
    <source>
        <dbReference type="ARBA" id="ARBA00022741"/>
    </source>
</evidence>
<evidence type="ECO:0000256" key="3">
    <source>
        <dbReference type="ARBA" id="ARBA00022553"/>
    </source>
</evidence>
<keyword evidence="4" id="KW-0808">Transferase</keyword>
<evidence type="ECO:0000256" key="4">
    <source>
        <dbReference type="ARBA" id="ARBA00022679"/>
    </source>
</evidence>
<evidence type="ECO:0000256" key="1">
    <source>
        <dbReference type="ARBA" id="ARBA00004167"/>
    </source>
</evidence>
<comment type="subcellular location">
    <subcellularLocation>
        <location evidence="1">Membrane</location>
        <topology evidence="1">Single-pass membrane protein</topology>
    </subcellularLocation>
</comment>
<protein>
    <submittedName>
        <fullName evidence="20">Uncharacterized protein</fullName>
    </submittedName>
</protein>
<dbReference type="SMART" id="SM00220">
    <property type="entry name" value="S_TKc"/>
    <property type="match status" value="1"/>
</dbReference>
<evidence type="ECO:0000256" key="9">
    <source>
        <dbReference type="ARBA" id="ARBA00022777"/>
    </source>
</evidence>
<evidence type="ECO:0000256" key="5">
    <source>
        <dbReference type="ARBA" id="ARBA00022692"/>
    </source>
</evidence>
<proteinExistence type="predicted"/>
<dbReference type="PROSITE" id="PS50011">
    <property type="entry name" value="PROTEIN_KINASE_DOM"/>
    <property type="match status" value="1"/>
</dbReference>
<dbReference type="OMA" id="MSEITLM"/>
<dbReference type="Pfam" id="PF01657">
    <property type="entry name" value="Stress-antifung"/>
    <property type="match status" value="1"/>
</dbReference>
<dbReference type="InterPro" id="IPR008271">
    <property type="entry name" value="Ser/Thr_kinase_AS"/>
</dbReference>
<feature type="binding site" evidence="15">
    <location>
        <position position="308"/>
    </location>
    <ligand>
        <name>ATP</name>
        <dbReference type="ChEBI" id="CHEBI:30616"/>
    </ligand>
</feature>
<dbReference type="FunFam" id="1.10.510.10:FF:000343">
    <property type="entry name" value="Cysteine-rich receptor-like protein kinase 28"/>
    <property type="match status" value="1"/>
</dbReference>
<keyword evidence="13" id="KW-0675">Receptor</keyword>
<dbReference type="InterPro" id="IPR000719">
    <property type="entry name" value="Prot_kinase_dom"/>
</dbReference>
<keyword evidence="6 17" id="KW-0732">Signal</keyword>
<dbReference type="SUPFAM" id="SSF56112">
    <property type="entry name" value="Protein kinase-like (PK-like)"/>
    <property type="match status" value="1"/>
</dbReference>
<feature type="transmembrane region" description="Helical" evidence="16">
    <location>
        <begin position="216"/>
        <end position="237"/>
    </location>
</feature>
<dbReference type="Gene3D" id="3.30.200.20">
    <property type="entry name" value="Phosphorylase Kinase, domain 1"/>
    <property type="match status" value="1"/>
</dbReference>
<name>B8B712_ORYSI</name>
<dbReference type="FunFam" id="3.30.430.20:FF:000002">
    <property type="entry name" value="Cysteine-rich receptor-like protein kinase 10"/>
    <property type="match status" value="1"/>
</dbReference>
<evidence type="ECO:0000256" key="6">
    <source>
        <dbReference type="ARBA" id="ARBA00022729"/>
    </source>
</evidence>
<keyword evidence="3" id="KW-0597">Phosphoprotein</keyword>
<reference evidence="20 21" key="1">
    <citation type="journal article" date="2005" name="PLoS Biol.">
        <title>The genomes of Oryza sativa: a history of duplications.</title>
        <authorList>
            <person name="Yu J."/>
            <person name="Wang J."/>
            <person name="Lin W."/>
            <person name="Li S."/>
            <person name="Li H."/>
            <person name="Zhou J."/>
            <person name="Ni P."/>
            <person name="Dong W."/>
            <person name="Hu S."/>
            <person name="Zeng C."/>
            <person name="Zhang J."/>
            <person name="Zhang Y."/>
            <person name="Li R."/>
            <person name="Xu Z."/>
            <person name="Li S."/>
            <person name="Li X."/>
            <person name="Zheng H."/>
            <person name="Cong L."/>
            <person name="Lin L."/>
            <person name="Yin J."/>
            <person name="Geng J."/>
            <person name="Li G."/>
            <person name="Shi J."/>
            <person name="Liu J."/>
            <person name="Lv H."/>
            <person name="Li J."/>
            <person name="Wang J."/>
            <person name="Deng Y."/>
            <person name="Ran L."/>
            <person name="Shi X."/>
            <person name="Wang X."/>
            <person name="Wu Q."/>
            <person name="Li C."/>
            <person name="Ren X."/>
            <person name="Wang J."/>
            <person name="Wang X."/>
            <person name="Li D."/>
            <person name="Liu D."/>
            <person name="Zhang X."/>
            <person name="Ji Z."/>
            <person name="Zhao W."/>
            <person name="Sun Y."/>
            <person name="Zhang Z."/>
            <person name="Bao J."/>
            <person name="Han Y."/>
            <person name="Dong L."/>
            <person name="Ji J."/>
            <person name="Chen P."/>
            <person name="Wu S."/>
            <person name="Liu J."/>
            <person name="Xiao Y."/>
            <person name="Bu D."/>
            <person name="Tan J."/>
            <person name="Yang L."/>
            <person name="Ye C."/>
            <person name="Zhang J."/>
            <person name="Xu J."/>
            <person name="Zhou Y."/>
            <person name="Yu Y."/>
            <person name="Zhang B."/>
            <person name="Zhuang S."/>
            <person name="Wei H."/>
            <person name="Liu B."/>
            <person name="Lei M."/>
            <person name="Yu H."/>
            <person name="Li Y."/>
            <person name="Xu H."/>
            <person name="Wei S."/>
            <person name="He X."/>
            <person name="Fang L."/>
            <person name="Zhang Z."/>
            <person name="Zhang Y."/>
            <person name="Huang X."/>
            <person name="Su Z."/>
            <person name="Tong W."/>
            <person name="Li J."/>
            <person name="Tong Z."/>
            <person name="Li S."/>
            <person name="Ye J."/>
            <person name="Wang L."/>
            <person name="Fang L."/>
            <person name="Lei T."/>
            <person name="Chen C."/>
            <person name="Chen H."/>
            <person name="Xu Z."/>
            <person name="Li H."/>
            <person name="Huang H."/>
            <person name="Zhang F."/>
            <person name="Xu H."/>
            <person name="Li N."/>
            <person name="Zhao C."/>
            <person name="Li S."/>
            <person name="Dong L."/>
            <person name="Huang Y."/>
            <person name="Li L."/>
            <person name="Xi Y."/>
            <person name="Qi Q."/>
            <person name="Li W."/>
            <person name="Zhang B."/>
            <person name="Hu W."/>
            <person name="Zhang Y."/>
            <person name="Tian X."/>
            <person name="Jiao Y."/>
            <person name="Liang X."/>
            <person name="Jin J."/>
            <person name="Gao L."/>
            <person name="Zheng W."/>
            <person name="Hao B."/>
            <person name="Liu S."/>
            <person name="Wang W."/>
            <person name="Yuan L."/>
            <person name="Cao M."/>
            <person name="McDermott J."/>
            <person name="Samudrala R."/>
            <person name="Wang J."/>
            <person name="Wong G.K."/>
            <person name="Yang H."/>
        </authorList>
    </citation>
    <scope>NUCLEOTIDE SEQUENCE [LARGE SCALE GENOMIC DNA]</scope>
    <source>
        <strain evidence="21">cv. 93-11</strain>
    </source>
</reference>
<dbReference type="Gramene" id="BGIOSGA025889-TA">
    <property type="protein sequence ID" value="BGIOSGA025889-PA"/>
    <property type="gene ID" value="BGIOSGA025889"/>
</dbReference>
<evidence type="ECO:0000256" key="12">
    <source>
        <dbReference type="ARBA" id="ARBA00023136"/>
    </source>
</evidence>
<evidence type="ECO:0000256" key="11">
    <source>
        <dbReference type="ARBA" id="ARBA00022989"/>
    </source>
</evidence>
<evidence type="ECO:0000256" key="7">
    <source>
        <dbReference type="ARBA" id="ARBA00022737"/>
    </source>
</evidence>
<keyword evidence="7" id="KW-0677">Repeat</keyword>
<keyword evidence="8 15" id="KW-0547">Nucleotide-binding</keyword>
<keyword evidence="2" id="KW-0723">Serine/threonine-protein kinase</keyword>
<feature type="domain" description="Protein kinase" evidence="18">
    <location>
        <begin position="281"/>
        <end position="560"/>
    </location>
</feature>
<evidence type="ECO:0000256" key="14">
    <source>
        <dbReference type="ARBA" id="ARBA00023180"/>
    </source>
</evidence>
<dbReference type="GO" id="GO:0005886">
    <property type="term" value="C:plasma membrane"/>
    <property type="evidence" value="ECO:0007669"/>
    <property type="project" value="TreeGrafter"/>
</dbReference>
<dbReference type="InterPro" id="IPR017441">
    <property type="entry name" value="Protein_kinase_ATP_BS"/>
</dbReference>
<dbReference type="CDD" id="cd14066">
    <property type="entry name" value="STKc_IRAK"/>
    <property type="match status" value="1"/>
</dbReference>
<dbReference type="InterPro" id="IPR001245">
    <property type="entry name" value="Ser-Thr/Tyr_kinase_cat_dom"/>
</dbReference>
<dbReference type="InterPro" id="IPR002902">
    <property type="entry name" value="GNK2"/>
</dbReference>
<keyword evidence="11 16" id="KW-1133">Transmembrane helix</keyword>
<dbReference type="InterPro" id="IPR038408">
    <property type="entry name" value="GNK2_sf"/>
</dbReference>
<dbReference type="PANTHER" id="PTHR27002">
    <property type="entry name" value="RECEPTOR-LIKE SERINE/THREONINE-PROTEIN KINASE SD1-8"/>
    <property type="match status" value="1"/>
</dbReference>
<evidence type="ECO:0000256" key="13">
    <source>
        <dbReference type="ARBA" id="ARBA00023170"/>
    </source>
</evidence>
<evidence type="ECO:0000256" key="2">
    <source>
        <dbReference type="ARBA" id="ARBA00022527"/>
    </source>
</evidence>
<keyword evidence="12 16" id="KW-0472">Membrane</keyword>
<keyword evidence="14" id="KW-0325">Glycoprotein</keyword>
<dbReference type="EMBL" id="CM000132">
    <property type="protein sequence ID" value="EEC82217.1"/>
    <property type="molecule type" value="Genomic_DNA"/>
</dbReference>
<dbReference type="GO" id="GO:0004674">
    <property type="term" value="F:protein serine/threonine kinase activity"/>
    <property type="evidence" value="ECO:0007669"/>
    <property type="project" value="UniProtKB-KW"/>
</dbReference>
<dbReference type="Gene3D" id="3.30.430.20">
    <property type="entry name" value="Gnk2 domain, C-X8-C-X2-C motif"/>
    <property type="match status" value="1"/>
</dbReference>
<evidence type="ECO:0000313" key="21">
    <source>
        <dbReference type="Proteomes" id="UP000007015"/>
    </source>
</evidence>
<feature type="chain" id="PRO_5002868325" evidence="17">
    <location>
        <begin position="25"/>
        <end position="585"/>
    </location>
</feature>
<dbReference type="PANTHER" id="PTHR27002:SF428">
    <property type="entry name" value="OS07G0541900 PROTEIN"/>
    <property type="match status" value="1"/>
</dbReference>
<feature type="domain" description="Gnk2-homologous" evidence="19">
    <location>
        <begin position="63"/>
        <end position="173"/>
    </location>
</feature>
<feature type="signal peptide" evidence="17">
    <location>
        <begin position="1"/>
        <end position="24"/>
    </location>
</feature>
<evidence type="ECO:0000259" key="19">
    <source>
        <dbReference type="PROSITE" id="PS51473"/>
    </source>
</evidence>
<evidence type="ECO:0000259" key="18">
    <source>
        <dbReference type="PROSITE" id="PS50011"/>
    </source>
</evidence>